<keyword evidence="1" id="KW-0812">Transmembrane</keyword>
<keyword evidence="1" id="KW-1133">Transmembrane helix</keyword>
<feature type="transmembrane region" description="Helical" evidence="1">
    <location>
        <begin position="16"/>
        <end position="35"/>
    </location>
</feature>
<dbReference type="InterPro" id="IPR008620">
    <property type="entry name" value="FixH"/>
</dbReference>
<keyword evidence="1" id="KW-0472">Membrane</keyword>
<dbReference type="EMBL" id="QJKC01000016">
    <property type="protein sequence ID" value="PXX42919.1"/>
    <property type="molecule type" value="Genomic_DNA"/>
</dbReference>
<comment type="caution">
    <text evidence="2">The sequence shown here is derived from an EMBL/GenBank/DDBJ whole genome shotgun (WGS) entry which is preliminary data.</text>
</comment>
<accession>A0A318J627</accession>
<evidence type="ECO:0000313" key="3">
    <source>
        <dbReference type="Proteomes" id="UP000248395"/>
    </source>
</evidence>
<reference evidence="2 3" key="1">
    <citation type="submission" date="2018-05" db="EMBL/GenBank/DDBJ databases">
        <title>Genomic Encyclopedia of Type Strains, Phase IV (KMG-IV): sequencing the most valuable type-strain genomes for metagenomic binning, comparative biology and taxonomic classification.</title>
        <authorList>
            <person name="Goeker M."/>
        </authorList>
    </citation>
    <scope>NUCLEOTIDE SEQUENCE [LARGE SCALE GENOMIC DNA]</scope>
    <source>
        <strain evidence="2 3">DSM 25134</strain>
    </source>
</reference>
<proteinExistence type="predicted"/>
<dbReference type="Pfam" id="PF05751">
    <property type="entry name" value="FixH"/>
    <property type="match status" value="1"/>
</dbReference>
<dbReference type="RefSeq" id="WP_059285220.1">
    <property type="nucleotide sequence ID" value="NZ_LNQU01000018.1"/>
</dbReference>
<dbReference type="AlphaFoldDB" id="A0A318J627"/>
<name>A0A318J627_9NEIS</name>
<evidence type="ECO:0000256" key="1">
    <source>
        <dbReference type="SAM" id="Phobius"/>
    </source>
</evidence>
<evidence type="ECO:0008006" key="4">
    <source>
        <dbReference type="Google" id="ProtNLM"/>
    </source>
</evidence>
<dbReference type="Proteomes" id="UP000248395">
    <property type="component" value="Unassembled WGS sequence"/>
</dbReference>
<gene>
    <name evidence="2" type="ORF">DFR38_11629</name>
</gene>
<protein>
    <recommendedName>
        <fullName evidence="4">Nitrogen fixation protein FixH</fullName>
    </recommendedName>
</protein>
<sequence length="175" mass="19534">MQLSSPVSRPWYKEPWVWFLISFPLAAVIVGSFYITTAIKTDDGLVTDDYYNKGKAINMELRRDTAAAAMGITAQVMFSSDGRSITVNTTSKQVLPDVLTLKLIHPAQDDYDVAADLHKIAANQYSGSFGKELVKANHWYAQLEDKGNQWRVQAEWKPEQGPVVMLGKPKLEAAE</sequence>
<dbReference type="OrthoDB" id="5295180at2"/>
<evidence type="ECO:0000313" key="2">
    <source>
        <dbReference type="EMBL" id="PXX42919.1"/>
    </source>
</evidence>
<organism evidence="2 3">
    <name type="scientific">Aquitalea magnusonii</name>
    <dbReference type="NCBI Taxonomy" id="332411"/>
    <lineage>
        <taxon>Bacteria</taxon>
        <taxon>Pseudomonadati</taxon>
        <taxon>Pseudomonadota</taxon>
        <taxon>Betaproteobacteria</taxon>
        <taxon>Neisseriales</taxon>
        <taxon>Chromobacteriaceae</taxon>
        <taxon>Aquitalea</taxon>
    </lineage>
</organism>
<keyword evidence="3" id="KW-1185">Reference proteome</keyword>